<dbReference type="PANTHER" id="PTHR43751:SF7">
    <property type="entry name" value="ARYLSULPHATASE A"/>
    <property type="match status" value="1"/>
</dbReference>
<evidence type="ECO:0000313" key="5">
    <source>
        <dbReference type="EMBL" id="EYA15530.1"/>
    </source>
</evidence>
<dbReference type="PROSITE" id="PS00523">
    <property type="entry name" value="SULFATASE_1"/>
    <property type="match status" value="1"/>
</dbReference>
<dbReference type="GO" id="GO:0016787">
    <property type="term" value="F:hydrolase activity"/>
    <property type="evidence" value="ECO:0007669"/>
    <property type="project" value="UniProtKB-KW"/>
</dbReference>
<dbReference type="SUPFAM" id="SSF53649">
    <property type="entry name" value="Alkaline phosphatase-like"/>
    <property type="match status" value="1"/>
</dbReference>
<dbReference type="InterPro" id="IPR052701">
    <property type="entry name" value="GAG_Ulvan_Degrading_Sulfatases"/>
</dbReference>
<gene>
    <name evidence="5" type="ORF">M104_1200</name>
</gene>
<keyword evidence="2" id="KW-0378">Hydrolase</keyword>
<feature type="domain" description="Sulfatase N-terminal" evidence="4">
    <location>
        <begin position="61"/>
        <end position="430"/>
    </location>
</feature>
<proteinExistence type="inferred from homology"/>
<dbReference type="EMBL" id="JGEA01000015">
    <property type="protein sequence ID" value="EYA15530.1"/>
    <property type="molecule type" value="Genomic_DNA"/>
</dbReference>
<dbReference type="InterPro" id="IPR024607">
    <property type="entry name" value="Sulfatase_CS"/>
</dbReference>
<dbReference type="Proteomes" id="UP000022433">
    <property type="component" value="Unassembled WGS sequence"/>
</dbReference>
<comment type="PTM">
    <text evidence="3">The conversion to 3-oxoalanine (also known as C-formylglycine, FGly), of a serine or cysteine residue in prokaryotes and of a cysteine residue in eukaryotes, is critical for catalytic activity.</text>
</comment>
<dbReference type="PROSITE" id="PS00149">
    <property type="entry name" value="SULFATASE_2"/>
    <property type="match status" value="1"/>
</dbReference>
<dbReference type="AlphaFoldDB" id="A0AAN4SJC2"/>
<dbReference type="Pfam" id="PF00884">
    <property type="entry name" value="Sulfatase"/>
    <property type="match status" value="1"/>
</dbReference>
<dbReference type="InterPro" id="IPR017850">
    <property type="entry name" value="Alkaline_phosphatase_core_sf"/>
</dbReference>
<evidence type="ECO:0000256" key="3">
    <source>
        <dbReference type="PIRSR" id="PIRSR600917-52"/>
    </source>
</evidence>
<dbReference type="Gene3D" id="3.30.1120.10">
    <property type="match status" value="1"/>
</dbReference>
<evidence type="ECO:0000256" key="1">
    <source>
        <dbReference type="ARBA" id="ARBA00008779"/>
    </source>
</evidence>
<dbReference type="PANTHER" id="PTHR43751">
    <property type="entry name" value="SULFATASE"/>
    <property type="match status" value="1"/>
</dbReference>
<protein>
    <submittedName>
        <fullName evidence="5">Type I phosphodiesterase / nucleotide pyrophosphatase family protein</fullName>
    </submittedName>
</protein>
<evidence type="ECO:0000313" key="6">
    <source>
        <dbReference type="Proteomes" id="UP000022433"/>
    </source>
</evidence>
<comment type="similarity">
    <text evidence="1">Belongs to the sulfatase family.</text>
</comment>
<dbReference type="InterPro" id="IPR000917">
    <property type="entry name" value="Sulfatase_N"/>
</dbReference>
<accession>A0AAN4SJC2</accession>
<feature type="modified residue" description="3-oxoalanine (Ser)" evidence="3">
    <location>
        <position position="109"/>
    </location>
</feature>
<evidence type="ECO:0000259" key="4">
    <source>
        <dbReference type="Pfam" id="PF00884"/>
    </source>
</evidence>
<reference evidence="5 6" key="1">
    <citation type="submission" date="2014-02" db="EMBL/GenBank/DDBJ databases">
        <authorList>
            <person name="Sears C."/>
            <person name="Carroll K."/>
            <person name="Sack B.R."/>
            <person name="Qadri F."/>
            <person name="Myers L.L."/>
            <person name="Chung G.-T."/>
            <person name="Escheverria P."/>
            <person name="Fraser C.M."/>
            <person name="Sadzewicz L."/>
            <person name="Shefchek K.A."/>
            <person name="Tallon L."/>
            <person name="Das S.P."/>
            <person name="Daugherty S."/>
            <person name="Mongodin E.F."/>
        </authorList>
    </citation>
    <scope>NUCLEOTIDE SEQUENCE [LARGE SCALE GENOMIC DNA]</scope>
    <source>
        <strain evidence="5 6">1007-1-F #10</strain>
    </source>
</reference>
<dbReference type="Gene3D" id="3.40.720.10">
    <property type="entry name" value="Alkaline Phosphatase, subunit A"/>
    <property type="match status" value="1"/>
</dbReference>
<comment type="caution">
    <text evidence="5">The sequence shown here is derived from an EMBL/GenBank/DDBJ whole genome shotgun (WGS) entry which is preliminary data.</text>
</comment>
<organism evidence="5 6">
    <name type="scientific">Bacteroides fragilis str. 1007-1-F #10</name>
    <dbReference type="NCBI Taxonomy" id="1339295"/>
    <lineage>
        <taxon>Bacteria</taxon>
        <taxon>Pseudomonadati</taxon>
        <taxon>Bacteroidota</taxon>
        <taxon>Bacteroidia</taxon>
        <taxon>Bacteroidales</taxon>
        <taxon>Bacteroidaceae</taxon>
        <taxon>Bacteroides</taxon>
    </lineage>
</organism>
<name>A0AAN4SJC2_BACFG</name>
<evidence type="ECO:0000256" key="2">
    <source>
        <dbReference type="ARBA" id="ARBA00022801"/>
    </source>
</evidence>
<sequence>MAIFVSGSDRPYWKLLMNKIDMTNERMKLLNCTLGLVAGGALPVSALAIPQPAQEQTEKQPNIILIVADDLGYGDLSCYGAHRIQTPGMDRIANEGIRFTQGFCTAATSTPSRYSVMTGKYPWSNVDAKILPGNAALIIDTQKITLPKLMKQAGYTTGSVGKWHIGLGDGHVDWNKEVHPGAAEIGYDYSFIQAATNDRVPCVFLENGRVVGLDPNDPLYVDYRKNFPGEPTGKENPELLRMHPSVGHAGSIVNGVPRIGFQKGGKAAQWKDEEMAGLFLDKARQFVDDNKDKPFFLYYGLHQPHVPRVPNERFVGKSGMGPRGDVILEADWCVDQFLKELDKLGLAENTIVILTSDNGPVLDDGYQDDAVELVGDHKIAGPLRGGKTSMFDGGTRIPFMLRWPAKVKPQVSDVFVCQMDLLASFASLLGQTYPDKVDSENTLDAFLGKSKKGRKELVIEGMFNYAYRQGDWALIPPYYNPYSKEDGDFIGLGYGYKLYNLKSDIGQQKNLAEKYPKKLGELINRFEYLKAHSDKVTRF</sequence>